<geneLocation type="plasmid" evidence="2">
    <name>pColt5.8d</name>
</geneLocation>
<name>A0A7S5DQF2_RHIRH</name>
<sequence length="78" mass="8279">MARLTNYAALVPRAFSAVPQMVAANMIAQFGSLNSSDALGFSGNVPHCGHQKSLVSKTGEFSEFVLCPGKHIEDVGLR</sequence>
<reference evidence="2" key="1">
    <citation type="submission" date="2018-12" db="EMBL/GenBank/DDBJ databases">
        <title>Three Rhizobium rhizogenes strains isolated from the same crown gall tumor carry diverse plasmids.</title>
        <authorList>
            <person name="Pulawska J."/>
            <person name="Kuzmanovic N."/>
        </authorList>
    </citation>
    <scope>NUCLEOTIDE SEQUENCE</scope>
    <source>
        <strain evidence="2">Colt5.8</strain>
        <plasmid evidence="2">pColt5.8d</plasmid>
    </source>
</reference>
<evidence type="ECO:0000313" key="2">
    <source>
        <dbReference type="EMBL" id="QCL09984.1"/>
    </source>
</evidence>
<feature type="signal peptide" evidence="1">
    <location>
        <begin position="1"/>
        <end position="23"/>
    </location>
</feature>
<dbReference type="EMBL" id="MK318974">
    <property type="protein sequence ID" value="QCL09984.1"/>
    <property type="molecule type" value="Genomic_DNA"/>
</dbReference>
<proteinExistence type="predicted"/>
<accession>A0A7S5DQF2</accession>
<keyword evidence="2" id="KW-0614">Plasmid</keyword>
<evidence type="ECO:0000256" key="1">
    <source>
        <dbReference type="SAM" id="SignalP"/>
    </source>
</evidence>
<organism evidence="2">
    <name type="scientific">Rhizobium rhizogenes</name>
    <name type="common">Agrobacterium rhizogenes</name>
    <dbReference type="NCBI Taxonomy" id="359"/>
    <lineage>
        <taxon>Bacteria</taxon>
        <taxon>Pseudomonadati</taxon>
        <taxon>Pseudomonadota</taxon>
        <taxon>Alphaproteobacteria</taxon>
        <taxon>Hyphomicrobiales</taxon>
        <taxon>Rhizobiaceae</taxon>
        <taxon>Rhizobium/Agrobacterium group</taxon>
        <taxon>Rhizobium</taxon>
    </lineage>
</organism>
<protein>
    <submittedName>
        <fullName evidence="2">Uncharacterized protein</fullName>
    </submittedName>
</protein>
<gene>
    <name evidence="2" type="ORF">pC5.8d_680</name>
</gene>
<keyword evidence="1" id="KW-0732">Signal</keyword>
<feature type="chain" id="PRO_5031343434" evidence="1">
    <location>
        <begin position="24"/>
        <end position="78"/>
    </location>
</feature>
<dbReference type="AlphaFoldDB" id="A0A7S5DQF2"/>